<dbReference type="AlphaFoldDB" id="A0AAU9JJQ8"/>
<dbReference type="Proteomes" id="UP001162131">
    <property type="component" value="Unassembled WGS sequence"/>
</dbReference>
<keyword evidence="3" id="KW-1185">Reference proteome</keyword>
<organism evidence="2 3">
    <name type="scientific">Blepharisma stoltei</name>
    <dbReference type="NCBI Taxonomy" id="1481888"/>
    <lineage>
        <taxon>Eukaryota</taxon>
        <taxon>Sar</taxon>
        <taxon>Alveolata</taxon>
        <taxon>Ciliophora</taxon>
        <taxon>Postciliodesmatophora</taxon>
        <taxon>Heterotrichea</taxon>
        <taxon>Heterotrichida</taxon>
        <taxon>Blepharismidae</taxon>
        <taxon>Blepharisma</taxon>
    </lineage>
</organism>
<name>A0AAU9JJQ8_9CILI</name>
<dbReference type="EMBL" id="CAJZBQ010000039">
    <property type="protein sequence ID" value="CAG9325943.1"/>
    <property type="molecule type" value="Genomic_DNA"/>
</dbReference>
<accession>A0AAU9JJQ8</accession>
<reference evidence="2" key="1">
    <citation type="submission" date="2021-09" db="EMBL/GenBank/DDBJ databases">
        <authorList>
            <consortium name="AG Swart"/>
            <person name="Singh M."/>
            <person name="Singh A."/>
            <person name="Seah K."/>
            <person name="Emmerich C."/>
        </authorList>
    </citation>
    <scope>NUCLEOTIDE SEQUENCE</scope>
    <source>
        <strain evidence="2">ATCC30299</strain>
    </source>
</reference>
<dbReference type="SMART" id="SM00225">
    <property type="entry name" value="BTB"/>
    <property type="match status" value="1"/>
</dbReference>
<gene>
    <name evidence="2" type="ORF">BSTOLATCC_MIC39725</name>
</gene>
<comment type="caution">
    <text evidence="2">The sequence shown here is derived from an EMBL/GenBank/DDBJ whole genome shotgun (WGS) entry which is preliminary data.</text>
</comment>
<dbReference type="SUPFAM" id="SSF54695">
    <property type="entry name" value="POZ domain"/>
    <property type="match status" value="1"/>
</dbReference>
<protein>
    <recommendedName>
        <fullName evidence="1">BTB domain-containing protein</fullName>
    </recommendedName>
</protein>
<evidence type="ECO:0000259" key="1">
    <source>
        <dbReference type="PROSITE" id="PS50097"/>
    </source>
</evidence>
<dbReference type="InterPro" id="IPR011333">
    <property type="entry name" value="SKP1/BTB/POZ_sf"/>
</dbReference>
<dbReference type="PANTHER" id="PTHR24413">
    <property type="entry name" value="SPECKLE-TYPE POZ PROTEIN"/>
    <property type="match status" value="1"/>
</dbReference>
<proteinExistence type="predicted"/>
<sequence>MHRAFLNELNSFDRSTLRPTGRVSKETFEHPRNLLLKDIERQFNKQENSDVTIVCDDGRKLYVSSFILQARSPHFERMFQSGMKESSTKEIKVNASYEAAQAMFKYFYCDRLETSPKIALEVMILADMYLLEYLKQLCMKFVKESVCINTALDFYEWSKDCQFEDLTNYVSKFIWKNFGYISKTPQFRGSLSSNPQLFIDLLNDLPENARFSNKLDSW</sequence>
<feature type="domain" description="BTB" evidence="1">
    <location>
        <begin position="49"/>
        <end position="116"/>
    </location>
</feature>
<dbReference type="Gene3D" id="3.30.710.10">
    <property type="entry name" value="Potassium Channel Kv1.1, Chain A"/>
    <property type="match status" value="1"/>
</dbReference>
<dbReference type="Pfam" id="PF00651">
    <property type="entry name" value="BTB"/>
    <property type="match status" value="1"/>
</dbReference>
<dbReference type="CDD" id="cd18186">
    <property type="entry name" value="BTB_POZ_ZBTB_KLHL-like"/>
    <property type="match status" value="1"/>
</dbReference>
<dbReference type="InterPro" id="IPR000210">
    <property type="entry name" value="BTB/POZ_dom"/>
</dbReference>
<evidence type="ECO:0000313" key="2">
    <source>
        <dbReference type="EMBL" id="CAG9325943.1"/>
    </source>
</evidence>
<dbReference type="CDD" id="cd14733">
    <property type="entry name" value="BACK"/>
    <property type="match status" value="1"/>
</dbReference>
<evidence type="ECO:0000313" key="3">
    <source>
        <dbReference type="Proteomes" id="UP001162131"/>
    </source>
</evidence>
<dbReference type="PROSITE" id="PS50097">
    <property type="entry name" value="BTB"/>
    <property type="match status" value="1"/>
</dbReference>